<proteinExistence type="predicted"/>
<comment type="caution">
    <text evidence="1">The sequence shown here is derived from an EMBL/GenBank/DDBJ whole genome shotgun (WGS) entry which is preliminary data.</text>
</comment>
<protein>
    <recommendedName>
        <fullName evidence="2">Lipoprotein</fullName>
    </recommendedName>
</protein>
<gene>
    <name evidence="1" type="ORF">ENS56_05105</name>
</gene>
<organism evidence="1">
    <name type="scientific">Ignavibacterium album</name>
    <dbReference type="NCBI Taxonomy" id="591197"/>
    <lineage>
        <taxon>Bacteria</taxon>
        <taxon>Pseudomonadati</taxon>
        <taxon>Ignavibacteriota</taxon>
        <taxon>Ignavibacteria</taxon>
        <taxon>Ignavibacteriales</taxon>
        <taxon>Ignavibacteriaceae</taxon>
        <taxon>Ignavibacterium</taxon>
    </lineage>
</organism>
<accession>A0A832DEW5</accession>
<dbReference type="AlphaFoldDB" id="A0A832DEW5"/>
<evidence type="ECO:0000313" key="1">
    <source>
        <dbReference type="EMBL" id="HGT47389.1"/>
    </source>
</evidence>
<name>A0A832DEW5_9BACT</name>
<sequence length="267" mass="30700">MKKIILGAFVFLFVATGCLQVDTKVYINRDGSGIIEETVLIKDEVLDMMKQFFLAFDTTQTKDFNFFKEEELISKASKYGEGVSYLSSEKLKKDNFEGVKARYSFNDISKVNLSLIADDQLPALTDEPTEKSDSEILKFVLDKSPSQTNLKIFLPNMKEDQSEESAVEEIDDSTFNENFERTKEMFSDMKISLRIIPNEKIKQTDADYVDDNQITLMEMNLNSLIEKPELFKDLSNNKIKSLDEFRKAVKDIEGFRIESKDVINISF</sequence>
<reference evidence="1" key="1">
    <citation type="journal article" date="2020" name="mSystems">
        <title>Genome- and Community-Level Interaction Insights into Carbon Utilization and Element Cycling Functions of Hydrothermarchaeota in Hydrothermal Sediment.</title>
        <authorList>
            <person name="Zhou Z."/>
            <person name="Liu Y."/>
            <person name="Xu W."/>
            <person name="Pan J."/>
            <person name="Luo Z.H."/>
            <person name="Li M."/>
        </authorList>
    </citation>
    <scope>NUCLEOTIDE SEQUENCE [LARGE SCALE GENOMIC DNA]</scope>
    <source>
        <strain evidence="1">SpSt-500</strain>
    </source>
</reference>
<dbReference type="PROSITE" id="PS51257">
    <property type="entry name" value="PROKAR_LIPOPROTEIN"/>
    <property type="match status" value="1"/>
</dbReference>
<dbReference type="EMBL" id="DSVI01000006">
    <property type="protein sequence ID" value="HGT47389.1"/>
    <property type="molecule type" value="Genomic_DNA"/>
</dbReference>
<evidence type="ECO:0008006" key="2">
    <source>
        <dbReference type="Google" id="ProtNLM"/>
    </source>
</evidence>